<protein>
    <submittedName>
        <fullName evidence="2">Uncharacterized protein</fullName>
    </submittedName>
</protein>
<evidence type="ECO:0000313" key="3">
    <source>
        <dbReference type="Proteomes" id="UP000324222"/>
    </source>
</evidence>
<proteinExistence type="predicted"/>
<dbReference type="Proteomes" id="UP000324222">
    <property type="component" value="Unassembled WGS sequence"/>
</dbReference>
<reference evidence="2 3" key="1">
    <citation type="submission" date="2019-05" db="EMBL/GenBank/DDBJ databases">
        <title>Another draft genome of Portunus trituberculatus and its Hox gene families provides insights of decapod evolution.</title>
        <authorList>
            <person name="Jeong J.-H."/>
            <person name="Song I."/>
            <person name="Kim S."/>
            <person name="Choi T."/>
            <person name="Kim D."/>
            <person name="Ryu S."/>
            <person name="Kim W."/>
        </authorList>
    </citation>
    <scope>NUCLEOTIDE SEQUENCE [LARGE SCALE GENOMIC DNA]</scope>
    <source>
        <tissue evidence="2">Muscle</tissue>
    </source>
</reference>
<sequence>MPESRDPILPLRPTSVPAPLPPPPSVDHITTFTPPLTHQNCIKSSDLYVTQDRRWCSLSAVSRNTHLWSYESLK</sequence>
<name>A0A5B7EJ07_PORTR</name>
<dbReference type="AlphaFoldDB" id="A0A5B7EJ07"/>
<organism evidence="2 3">
    <name type="scientific">Portunus trituberculatus</name>
    <name type="common">Swimming crab</name>
    <name type="synonym">Neptunus trituberculatus</name>
    <dbReference type="NCBI Taxonomy" id="210409"/>
    <lineage>
        <taxon>Eukaryota</taxon>
        <taxon>Metazoa</taxon>
        <taxon>Ecdysozoa</taxon>
        <taxon>Arthropoda</taxon>
        <taxon>Crustacea</taxon>
        <taxon>Multicrustacea</taxon>
        <taxon>Malacostraca</taxon>
        <taxon>Eumalacostraca</taxon>
        <taxon>Eucarida</taxon>
        <taxon>Decapoda</taxon>
        <taxon>Pleocyemata</taxon>
        <taxon>Brachyura</taxon>
        <taxon>Eubrachyura</taxon>
        <taxon>Portunoidea</taxon>
        <taxon>Portunidae</taxon>
        <taxon>Portuninae</taxon>
        <taxon>Portunus</taxon>
    </lineage>
</organism>
<dbReference type="EMBL" id="VSRR010002748">
    <property type="protein sequence ID" value="MPC33043.1"/>
    <property type="molecule type" value="Genomic_DNA"/>
</dbReference>
<comment type="caution">
    <text evidence="2">The sequence shown here is derived from an EMBL/GenBank/DDBJ whole genome shotgun (WGS) entry which is preliminary data.</text>
</comment>
<accession>A0A5B7EJ07</accession>
<gene>
    <name evidence="2" type="ORF">E2C01_026381</name>
</gene>
<evidence type="ECO:0000256" key="1">
    <source>
        <dbReference type="SAM" id="MobiDB-lite"/>
    </source>
</evidence>
<keyword evidence="3" id="KW-1185">Reference proteome</keyword>
<evidence type="ECO:0000313" key="2">
    <source>
        <dbReference type="EMBL" id="MPC33043.1"/>
    </source>
</evidence>
<feature type="region of interest" description="Disordered" evidence="1">
    <location>
        <begin position="1"/>
        <end position="24"/>
    </location>
</feature>